<evidence type="ECO:0000313" key="3">
    <source>
        <dbReference type="EMBL" id="CAF1183212.1"/>
    </source>
</evidence>
<dbReference type="AlphaFoldDB" id="A0A814V7W0"/>
<keyword evidence="4" id="KW-1185">Reference proteome</keyword>
<dbReference type="PROSITE" id="PS50181">
    <property type="entry name" value="FBOX"/>
    <property type="match status" value="1"/>
</dbReference>
<evidence type="ECO:0000313" key="4">
    <source>
        <dbReference type="Proteomes" id="UP000663870"/>
    </source>
</evidence>
<dbReference type="SUPFAM" id="SSF52047">
    <property type="entry name" value="RNI-like"/>
    <property type="match status" value="1"/>
</dbReference>
<sequence length="147" mass="16532">MADNITRSLHTLPVDLVYHILDKLDRLTILLSLRNVCTSLNTIIDTYHQYKTLSNLTLRSNDIGSNGAQYLAEALQNTTTLTMLNLESSNIDSVAAQYLAQGLQNNTTLTELNLHYNKFGDEGLEYLSRAFQNNTVRQVFFSSTIIS</sequence>
<dbReference type="EMBL" id="CAJNOL010000738">
    <property type="protein sequence ID" value="CAF1183212.1"/>
    <property type="molecule type" value="Genomic_DNA"/>
</dbReference>
<protein>
    <recommendedName>
        <fullName evidence="1">F-box domain-containing protein</fullName>
    </recommendedName>
</protein>
<evidence type="ECO:0000313" key="2">
    <source>
        <dbReference type="EMBL" id="CAF1007168.1"/>
    </source>
</evidence>
<name>A0A814V7W0_9BILA</name>
<gene>
    <name evidence="3" type="ORF">JXQ802_LOCUS23462</name>
    <name evidence="2" type="ORF">PYM288_LOCUS14916</name>
</gene>
<feature type="domain" description="F-box" evidence="1">
    <location>
        <begin position="6"/>
        <end position="53"/>
    </location>
</feature>
<dbReference type="SMART" id="SM00256">
    <property type="entry name" value="FBOX"/>
    <property type="match status" value="1"/>
</dbReference>
<proteinExistence type="predicted"/>
<dbReference type="InterPro" id="IPR001611">
    <property type="entry name" value="Leu-rich_rpt"/>
</dbReference>
<organism evidence="3 4">
    <name type="scientific">Rotaria sordida</name>
    <dbReference type="NCBI Taxonomy" id="392033"/>
    <lineage>
        <taxon>Eukaryota</taxon>
        <taxon>Metazoa</taxon>
        <taxon>Spiralia</taxon>
        <taxon>Gnathifera</taxon>
        <taxon>Rotifera</taxon>
        <taxon>Eurotatoria</taxon>
        <taxon>Bdelloidea</taxon>
        <taxon>Philodinida</taxon>
        <taxon>Philodinidae</taxon>
        <taxon>Rotaria</taxon>
    </lineage>
</organism>
<dbReference type="PANTHER" id="PTHR24114:SF2">
    <property type="entry name" value="F-BOX DOMAIN-CONTAINING PROTEIN-RELATED"/>
    <property type="match status" value="1"/>
</dbReference>
<dbReference type="Gene3D" id="3.80.10.10">
    <property type="entry name" value="Ribonuclease Inhibitor"/>
    <property type="match status" value="1"/>
</dbReference>
<dbReference type="Proteomes" id="UP000663870">
    <property type="component" value="Unassembled WGS sequence"/>
</dbReference>
<accession>A0A814V7W0</accession>
<dbReference type="InterPro" id="IPR001810">
    <property type="entry name" value="F-box_dom"/>
</dbReference>
<dbReference type="SMART" id="SM00368">
    <property type="entry name" value="LRR_RI"/>
    <property type="match status" value="3"/>
</dbReference>
<evidence type="ECO:0000259" key="1">
    <source>
        <dbReference type="PROSITE" id="PS50181"/>
    </source>
</evidence>
<dbReference type="EMBL" id="CAJNOH010000344">
    <property type="protein sequence ID" value="CAF1007168.1"/>
    <property type="molecule type" value="Genomic_DNA"/>
</dbReference>
<dbReference type="InterPro" id="IPR052394">
    <property type="entry name" value="LRR-containing"/>
</dbReference>
<dbReference type="Pfam" id="PF00646">
    <property type="entry name" value="F-box"/>
    <property type="match status" value="1"/>
</dbReference>
<dbReference type="Proteomes" id="UP000663854">
    <property type="component" value="Unassembled WGS sequence"/>
</dbReference>
<reference evidence="3" key="1">
    <citation type="submission" date="2021-02" db="EMBL/GenBank/DDBJ databases">
        <authorList>
            <person name="Nowell W R."/>
        </authorList>
    </citation>
    <scope>NUCLEOTIDE SEQUENCE</scope>
</reference>
<dbReference type="Pfam" id="PF13516">
    <property type="entry name" value="LRR_6"/>
    <property type="match status" value="2"/>
</dbReference>
<comment type="caution">
    <text evidence="3">The sequence shown here is derived from an EMBL/GenBank/DDBJ whole genome shotgun (WGS) entry which is preliminary data.</text>
</comment>
<dbReference type="InterPro" id="IPR032675">
    <property type="entry name" value="LRR_dom_sf"/>
</dbReference>
<dbReference type="PANTHER" id="PTHR24114">
    <property type="entry name" value="LEUCINE RICH REPEAT FAMILY PROTEIN"/>
    <property type="match status" value="1"/>
</dbReference>